<keyword evidence="2" id="KW-0472">Membrane</keyword>
<keyword evidence="4" id="KW-1185">Reference proteome</keyword>
<keyword evidence="2" id="KW-0812">Transmembrane</keyword>
<evidence type="ECO:0000256" key="2">
    <source>
        <dbReference type="SAM" id="Phobius"/>
    </source>
</evidence>
<sequence length="122" mass="13686">MIEAFNARALCWWLSVAIFLSLAVALVYGFLMDKDFATGFGIASWMVTSVGFLIAVVAAGQWLGLESADSFGSRNVFEEGDVVREKEGRRDGMGYESSSDESELWLGSKNRMMTRRRRRRSV</sequence>
<dbReference type="EMBL" id="ML977214">
    <property type="protein sequence ID" value="KAF1980924.1"/>
    <property type="molecule type" value="Genomic_DNA"/>
</dbReference>
<protein>
    <submittedName>
        <fullName evidence="3">Uncharacterized protein</fullName>
    </submittedName>
</protein>
<feature type="compositionally biased region" description="Basic residues" evidence="1">
    <location>
        <begin position="112"/>
        <end position="122"/>
    </location>
</feature>
<dbReference type="OrthoDB" id="3639052at2759"/>
<feature type="transmembrane region" description="Helical" evidence="2">
    <location>
        <begin position="43"/>
        <end position="65"/>
    </location>
</feature>
<name>A0A6G1GJD2_9PEZI</name>
<accession>A0A6G1GJD2</accession>
<dbReference type="Proteomes" id="UP000800041">
    <property type="component" value="Unassembled WGS sequence"/>
</dbReference>
<feature type="transmembrane region" description="Helical" evidence="2">
    <location>
        <begin position="12"/>
        <end position="31"/>
    </location>
</feature>
<gene>
    <name evidence="3" type="ORF">K402DRAFT_399020</name>
</gene>
<reference evidence="3" key="1">
    <citation type="journal article" date="2020" name="Stud. Mycol.">
        <title>101 Dothideomycetes genomes: a test case for predicting lifestyles and emergence of pathogens.</title>
        <authorList>
            <person name="Haridas S."/>
            <person name="Albert R."/>
            <person name="Binder M."/>
            <person name="Bloem J."/>
            <person name="Labutti K."/>
            <person name="Salamov A."/>
            <person name="Andreopoulos B."/>
            <person name="Baker S."/>
            <person name="Barry K."/>
            <person name="Bills G."/>
            <person name="Bluhm B."/>
            <person name="Cannon C."/>
            <person name="Castanera R."/>
            <person name="Culley D."/>
            <person name="Daum C."/>
            <person name="Ezra D."/>
            <person name="Gonzalez J."/>
            <person name="Henrissat B."/>
            <person name="Kuo A."/>
            <person name="Liang C."/>
            <person name="Lipzen A."/>
            <person name="Lutzoni F."/>
            <person name="Magnuson J."/>
            <person name="Mondo S."/>
            <person name="Nolan M."/>
            <person name="Ohm R."/>
            <person name="Pangilinan J."/>
            <person name="Park H.-J."/>
            <person name="Ramirez L."/>
            <person name="Alfaro M."/>
            <person name="Sun H."/>
            <person name="Tritt A."/>
            <person name="Yoshinaga Y."/>
            <person name="Zwiers L.-H."/>
            <person name="Turgeon B."/>
            <person name="Goodwin S."/>
            <person name="Spatafora J."/>
            <person name="Crous P."/>
            <person name="Grigoriev I."/>
        </authorList>
    </citation>
    <scope>NUCLEOTIDE SEQUENCE</scope>
    <source>
        <strain evidence="3">CBS 113979</strain>
    </source>
</reference>
<organism evidence="3 4">
    <name type="scientific">Aulographum hederae CBS 113979</name>
    <dbReference type="NCBI Taxonomy" id="1176131"/>
    <lineage>
        <taxon>Eukaryota</taxon>
        <taxon>Fungi</taxon>
        <taxon>Dikarya</taxon>
        <taxon>Ascomycota</taxon>
        <taxon>Pezizomycotina</taxon>
        <taxon>Dothideomycetes</taxon>
        <taxon>Pleosporomycetidae</taxon>
        <taxon>Aulographales</taxon>
        <taxon>Aulographaceae</taxon>
    </lineage>
</organism>
<evidence type="ECO:0000256" key="1">
    <source>
        <dbReference type="SAM" id="MobiDB-lite"/>
    </source>
</evidence>
<proteinExistence type="predicted"/>
<evidence type="ECO:0000313" key="4">
    <source>
        <dbReference type="Proteomes" id="UP000800041"/>
    </source>
</evidence>
<evidence type="ECO:0000313" key="3">
    <source>
        <dbReference type="EMBL" id="KAF1980924.1"/>
    </source>
</evidence>
<feature type="region of interest" description="Disordered" evidence="1">
    <location>
        <begin position="85"/>
        <end position="122"/>
    </location>
</feature>
<dbReference type="AlphaFoldDB" id="A0A6G1GJD2"/>
<keyword evidence="2" id="KW-1133">Transmembrane helix</keyword>